<feature type="transmembrane region" description="Helical" evidence="1">
    <location>
        <begin position="34"/>
        <end position="51"/>
    </location>
</feature>
<protein>
    <recommendedName>
        <fullName evidence="4">ZIP family metal transporter</fullName>
    </recommendedName>
</protein>
<dbReference type="EMBL" id="MSFI01000026">
    <property type="protein sequence ID" value="OMP66050.1"/>
    <property type="molecule type" value="Genomic_DNA"/>
</dbReference>
<dbReference type="STRING" id="1714355.BTO28_14780"/>
<name>A0A1V2A540_9BACI</name>
<keyword evidence="1" id="KW-0812">Transmembrane</keyword>
<dbReference type="RefSeq" id="WP_076767633.1">
    <property type="nucleotide sequence ID" value="NZ_MSFI01000026.1"/>
</dbReference>
<keyword evidence="1" id="KW-1133">Transmembrane helix</keyword>
<evidence type="ECO:0000313" key="2">
    <source>
        <dbReference type="EMBL" id="OMP66050.1"/>
    </source>
</evidence>
<sequence length="238" mass="27293">MFFWLSLLFAIGFSIIHLSSKYMTFVRTEHRSRFLSFAGGVAVSYVFVHLLPDLMTHQQILERESNGMLPFVENHAYLAALFGLTLFYGLESAVTKKVKQEPSHKGSGVFWVHIVTFFFYNMLIGYLIIQDKFDHFAGMVFYFLALSVHFVMMDQSMRETHQDIYDRYGRWLLSIGVLIGWGIGAITELNEALISTLFAFLAGALVLNVLKEEIPKERESSFPAFLIGLMIYTVLLIM</sequence>
<evidence type="ECO:0000256" key="1">
    <source>
        <dbReference type="SAM" id="Phobius"/>
    </source>
</evidence>
<feature type="transmembrane region" description="Helical" evidence="1">
    <location>
        <begin position="110"/>
        <end position="129"/>
    </location>
</feature>
<feature type="transmembrane region" description="Helical" evidence="1">
    <location>
        <begin position="71"/>
        <end position="90"/>
    </location>
</feature>
<feature type="transmembrane region" description="Helical" evidence="1">
    <location>
        <begin position="6"/>
        <end position="22"/>
    </location>
</feature>
<feature type="transmembrane region" description="Helical" evidence="1">
    <location>
        <begin position="135"/>
        <end position="152"/>
    </location>
</feature>
<feature type="transmembrane region" description="Helical" evidence="1">
    <location>
        <begin position="168"/>
        <end position="186"/>
    </location>
</feature>
<keyword evidence="1" id="KW-0472">Membrane</keyword>
<reference evidence="2 3" key="1">
    <citation type="submission" date="2016-12" db="EMBL/GenBank/DDBJ databases">
        <title>Domibacillus sp. SAB 38T whole genome sequencing.</title>
        <authorList>
            <person name="Verma A."/>
            <person name="Ojha A.K."/>
            <person name="Krishnamurthi S."/>
        </authorList>
    </citation>
    <scope>NUCLEOTIDE SEQUENCE [LARGE SCALE GENOMIC DNA]</scope>
    <source>
        <strain evidence="2 3">SAB 38</strain>
    </source>
</reference>
<proteinExistence type="predicted"/>
<accession>A0A1V2A540</accession>
<organism evidence="2 3">
    <name type="scientific">Domibacillus epiphyticus</name>
    <dbReference type="NCBI Taxonomy" id="1714355"/>
    <lineage>
        <taxon>Bacteria</taxon>
        <taxon>Bacillati</taxon>
        <taxon>Bacillota</taxon>
        <taxon>Bacilli</taxon>
        <taxon>Bacillales</taxon>
        <taxon>Bacillaceae</taxon>
        <taxon>Domibacillus</taxon>
    </lineage>
</organism>
<dbReference type="AlphaFoldDB" id="A0A1V2A540"/>
<evidence type="ECO:0008006" key="4">
    <source>
        <dbReference type="Google" id="ProtNLM"/>
    </source>
</evidence>
<dbReference type="OrthoDB" id="21325at2"/>
<comment type="caution">
    <text evidence="2">The sequence shown here is derived from an EMBL/GenBank/DDBJ whole genome shotgun (WGS) entry which is preliminary data.</text>
</comment>
<feature type="transmembrane region" description="Helical" evidence="1">
    <location>
        <begin position="192"/>
        <end position="210"/>
    </location>
</feature>
<evidence type="ECO:0000313" key="3">
    <source>
        <dbReference type="Proteomes" id="UP000188613"/>
    </source>
</evidence>
<keyword evidence="3" id="KW-1185">Reference proteome</keyword>
<feature type="transmembrane region" description="Helical" evidence="1">
    <location>
        <begin position="222"/>
        <end position="237"/>
    </location>
</feature>
<gene>
    <name evidence="2" type="ORF">BTO28_14780</name>
</gene>
<dbReference type="Proteomes" id="UP000188613">
    <property type="component" value="Unassembled WGS sequence"/>
</dbReference>